<dbReference type="PANTHER" id="PTHR43356:SF3">
    <property type="entry name" value="PHOSPHATE ACETYLTRANSFERASE"/>
    <property type="match status" value="1"/>
</dbReference>
<evidence type="ECO:0000256" key="6">
    <source>
        <dbReference type="ARBA" id="ARBA00022679"/>
    </source>
</evidence>
<dbReference type="InterPro" id="IPR002505">
    <property type="entry name" value="PTA_PTB"/>
</dbReference>
<dbReference type="Proteomes" id="UP001461341">
    <property type="component" value="Chromosome"/>
</dbReference>
<sequence length="331" mass="35833">MNILEKLKQKAKNLKKRIVLPEGDDERVIKAAHDAANEGLATVTLLGEEENIRNKAKSMGLDLGKVEILNIQDDEKKELYAQKLHELRKQKGLTLDQAREWLKNPMYYACMMLYEGRVDGVVAGAVLSSPDVIRPALQIIKTAPGIKLASSCFLMVVPDCPYGANGTFLYADAGFHPNPSAEELAYIAITTARTAQLLLGVTPCVAMLSFSTKGSAKHELVDKVIEATRIARSLNPELLLDGELQADAALVPEVGQRKAPDSPVAGKANVLIFPDLNAGNIAYKLTERLAKATAIGPILQGLAKPVNDLSRGCKAEDIVLQIAVTVLQTQF</sequence>
<accession>A0ABZ2YBT4</accession>
<evidence type="ECO:0000259" key="9">
    <source>
        <dbReference type="Pfam" id="PF01515"/>
    </source>
</evidence>
<dbReference type="NCBIfam" id="NF007233">
    <property type="entry name" value="PRK09653.1"/>
    <property type="match status" value="1"/>
</dbReference>
<name>A0ABZ2YBT4_9BACT</name>
<dbReference type="InterPro" id="IPR050500">
    <property type="entry name" value="Phos_Acetyltrans/Butyryltrans"/>
</dbReference>
<dbReference type="NCBIfam" id="TIGR00651">
    <property type="entry name" value="pta"/>
    <property type="match status" value="1"/>
</dbReference>
<dbReference type="PIRSF" id="PIRSF000428">
    <property type="entry name" value="P_Ac_trans"/>
    <property type="match status" value="1"/>
</dbReference>
<dbReference type="InterPro" id="IPR004614">
    <property type="entry name" value="P_AcTrfase"/>
</dbReference>
<evidence type="ECO:0000313" key="10">
    <source>
        <dbReference type="EMBL" id="WZL75198.1"/>
    </source>
</evidence>
<comment type="pathway">
    <text evidence="2">Metabolic intermediate biosynthesis; acetyl-CoA biosynthesis; acetyl-CoA from acetate: step 2/2.</text>
</comment>
<dbReference type="Pfam" id="PF01515">
    <property type="entry name" value="PTA_PTB"/>
    <property type="match status" value="1"/>
</dbReference>
<protein>
    <recommendedName>
        <fullName evidence="5">Phosphate acetyltransferase</fullName>
        <ecNumber evidence="4">2.3.1.8</ecNumber>
    </recommendedName>
    <alternativeName>
        <fullName evidence="8">Phosphotransacetylase</fullName>
    </alternativeName>
</protein>
<dbReference type="SUPFAM" id="SSF53659">
    <property type="entry name" value="Isocitrate/Isopropylmalate dehydrogenase-like"/>
    <property type="match status" value="1"/>
</dbReference>
<dbReference type="RefSeq" id="WP_369017344.1">
    <property type="nucleotide sequence ID" value="NZ_CP121689.1"/>
</dbReference>
<keyword evidence="11" id="KW-1185">Reference proteome</keyword>
<reference evidence="10 11" key="1">
    <citation type="submission" date="2023-03" db="EMBL/GenBank/DDBJ databases">
        <title>Novel Species.</title>
        <authorList>
            <person name="Ma S."/>
        </authorList>
    </citation>
    <scope>NUCLEOTIDE SEQUENCE [LARGE SCALE GENOMIC DNA]</scope>
    <source>
        <strain evidence="10 11">B11</strain>
    </source>
</reference>
<dbReference type="InterPro" id="IPR042112">
    <property type="entry name" value="P_AcTrfase_dom2"/>
</dbReference>
<dbReference type="Gene3D" id="3.40.50.10950">
    <property type="match status" value="1"/>
</dbReference>
<dbReference type="EMBL" id="CP121689">
    <property type="protein sequence ID" value="WZL75198.1"/>
    <property type="molecule type" value="Genomic_DNA"/>
</dbReference>
<dbReference type="EC" id="2.3.1.8" evidence="4"/>
<dbReference type="Gene3D" id="3.40.50.10750">
    <property type="entry name" value="Isocitrate/Isopropylmalate dehydrogenase-like"/>
    <property type="match status" value="1"/>
</dbReference>
<dbReference type="InterPro" id="IPR042113">
    <property type="entry name" value="P_AcTrfase_dom1"/>
</dbReference>
<evidence type="ECO:0000256" key="7">
    <source>
        <dbReference type="ARBA" id="ARBA00023315"/>
    </source>
</evidence>
<evidence type="ECO:0000256" key="4">
    <source>
        <dbReference type="ARBA" id="ARBA00012707"/>
    </source>
</evidence>
<evidence type="ECO:0000256" key="2">
    <source>
        <dbReference type="ARBA" id="ARBA00004989"/>
    </source>
</evidence>
<evidence type="ECO:0000256" key="5">
    <source>
        <dbReference type="ARBA" id="ARBA00021528"/>
    </source>
</evidence>
<keyword evidence="6 10" id="KW-0808">Transferase</keyword>
<dbReference type="NCBIfam" id="NF004167">
    <property type="entry name" value="PRK05632.1"/>
    <property type="match status" value="1"/>
</dbReference>
<gene>
    <name evidence="10" type="primary">pta</name>
    <name evidence="10" type="ORF">QBE54_06225</name>
</gene>
<organism evidence="10 11">
    <name type="scientific">Thermatribacter velox</name>
    <dbReference type="NCBI Taxonomy" id="3039681"/>
    <lineage>
        <taxon>Bacteria</taxon>
        <taxon>Pseudomonadati</taxon>
        <taxon>Atribacterota</taxon>
        <taxon>Atribacteria</taxon>
        <taxon>Atribacterales</taxon>
        <taxon>Thermatribacteraceae</taxon>
        <taxon>Thermatribacter</taxon>
    </lineage>
</organism>
<dbReference type="InterPro" id="IPR012147">
    <property type="entry name" value="P_Ac_Bu_trans"/>
</dbReference>
<evidence type="ECO:0000256" key="3">
    <source>
        <dbReference type="ARBA" id="ARBA00005656"/>
    </source>
</evidence>
<evidence type="ECO:0000313" key="11">
    <source>
        <dbReference type="Proteomes" id="UP001461341"/>
    </source>
</evidence>
<dbReference type="GO" id="GO:0008959">
    <property type="term" value="F:phosphate acetyltransferase activity"/>
    <property type="evidence" value="ECO:0007669"/>
    <property type="project" value="UniProtKB-EC"/>
</dbReference>
<dbReference type="PANTHER" id="PTHR43356">
    <property type="entry name" value="PHOSPHATE ACETYLTRANSFERASE"/>
    <property type="match status" value="1"/>
</dbReference>
<evidence type="ECO:0000256" key="8">
    <source>
        <dbReference type="ARBA" id="ARBA00031108"/>
    </source>
</evidence>
<proteinExistence type="inferred from homology"/>
<keyword evidence="7 10" id="KW-0012">Acyltransferase</keyword>
<feature type="domain" description="Phosphate acetyl/butaryl transferase" evidence="9">
    <location>
        <begin position="3"/>
        <end position="326"/>
    </location>
</feature>
<comment type="similarity">
    <text evidence="3">Belongs to the phosphate acetyltransferase and butyryltransferase family.</text>
</comment>
<comment type="catalytic activity">
    <reaction evidence="1">
        <text>acetyl-CoA + phosphate = acetyl phosphate + CoA</text>
        <dbReference type="Rhea" id="RHEA:19521"/>
        <dbReference type="ChEBI" id="CHEBI:22191"/>
        <dbReference type="ChEBI" id="CHEBI:43474"/>
        <dbReference type="ChEBI" id="CHEBI:57287"/>
        <dbReference type="ChEBI" id="CHEBI:57288"/>
        <dbReference type="EC" id="2.3.1.8"/>
    </reaction>
</comment>
<evidence type="ECO:0000256" key="1">
    <source>
        <dbReference type="ARBA" id="ARBA00000705"/>
    </source>
</evidence>